<protein>
    <submittedName>
        <fullName evidence="2">Uncharacterized protein</fullName>
    </submittedName>
</protein>
<feature type="compositionally biased region" description="Basic and acidic residues" evidence="1">
    <location>
        <begin position="49"/>
        <end position="69"/>
    </location>
</feature>
<accession>A0A2H4PRA3</accession>
<proteinExistence type="predicted"/>
<organism evidence="2 3">
    <name type="scientific">Streptomyces phage Immanuel3</name>
    <dbReference type="NCBI Taxonomy" id="2053813"/>
    <lineage>
        <taxon>Viruses</taxon>
        <taxon>Duplodnaviria</taxon>
        <taxon>Heunggongvirae</taxon>
        <taxon>Uroviricota</taxon>
        <taxon>Caudoviricetes</taxon>
        <taxon>Beephvirinae</taxon>
        <taxon>Immanueltrevirus</taxon>
        <taxon>Immanueltrevirus immanuel3</taxon>
    </lineage>
</organism>
<feature type="compositionally biased region" description="Polar residues" evidence="1">
    <location>
        <begin position="30"/>
        <end position="40"/>
    </location>
</feature>
<reference evidence="3" key="1">
    <citation type="submission" date="2017-11" db="EMBL/GenBank/DDBJ databases">
        <authorList>
            <person name="McClendondon-Moss T.O."/>
            <person name="Donegan-Quick R.D."/>
            <person name="Bhuiyan S."/>
            <person name="Visi D.K."/>
            <person name="Allen M.S."/>
            <person name="Hughes L.E."/>
            <person name="Garlena R.A."/>
            <person name="Russell D.A."/>
            <person name="Pope W.H."/>
            <person name="Jacobs-Sera D."/>
            <person name="Hendrix R.W."/>
            <person name="Hatfull G.F."/>
        </authorList>
    </citation>
    <scope>NUCLEOTIDE SEQUENCE [LARGE SCALE GENOMIC DNA]</scope>
</reference>
<dbReference type="EMBL" id="MG518520">
    <property type="protein sequence ID" value="ATW69434.1"/>
    <property type="molecule type" value="Genomic_DNA"/>
</dbReference>
<dbReference type="Proteomes" id="UP000240216">
    <property type="component" value="Segment"/>
</dbReference>
<evidence type="ECO:0000313" key="2">
    <source>
        <dbReference type="EMBL" id="ATW69434.1"/>
    </source>
</evidence>
<gene>
    <name evidence="2" type="ORF">SEA_IMMANUEL3_61</name>
</gene>
<feature type="region of interest" description="Disordered" evidence="1">
    <location>
        <begin position="18"/>
        <end position="69"/>
    </location>
</feature>
<keyword evidence="3" id="KW-1185">Reference proteome</keyword>
<evidence type="ECO:0000256" key="1">
    <source>
        <dbReference type="SAM" id="MobiDB-lite"/>
    </source>
</evidence>
<sequence length="69" mass="7718">MSLWPPVPVPGARVLMGWLKGDDPRDKVGQNPTGRPTKSSAGKRRQVQRKVDKDLEGSRWDKKDGKPKP</sequence>
<name>A0A2H4PRA3_9CAUD</name>
<evidence type="ECO:0000313" key="3">
    <source>
        <dbReference type="Proteomes" id="UP000240216"/>
    </source>
</evidence>